<dbReference type="OrthoDB" id="2433843at2759"/>
<protein>
    <submittedName>
        <fullName evidence="2">Uncharacterized protein</fullName>
    </submittedName>
</protein>
<name>A0A915Z7G5_9GLOM</name>
<evidence type="ECO:0000256" key="1">
    <source>
        <dbReference type="SAM" id="MobiDB-lite"/>
    </source>
</evidence>
<dbReference type="AlphaFoldDB" id="A0A915Z7G5"/>
<dbReference type="Proteomes" id="UP000684084">
    <property type="component" value="Unassembled WGS sequence"/>
</dbReference>
<evidence type="ECO:0000313" key="2">
    <source>
        <dbReference type="EMBL" id="CAB5363499.1"/>
    </source>
</evidence>
<evidence type="ECO:0000313" key="3">
    <source>
        <dbReference type="Proteomes" id="UP000684084"/>
    </source>
</evidence>
<organism evidence="2 3">
    <name type="scientific">Rhizophagus irregularis</name>
    <dbReference type="NCBI Taxonomy" id="588596"/>
    <lineage>
        <taxon>Eukaryota</taxon>
        <taxon>Fungi</taxon>
        <taxon>Fungi incertae sedis</taxon>
        <taxon>Mucoromycota</taxon>
        <taxon>Glomeromycotina</taxon>
        <taxon>Glomeromycetes</taxon>
        <taxon>Glomerales</taxon>
        <taxon>Glomeraceae</taxon>
        <taxon>Rhizophagus</taxon>
    </lineage>
</organism>
<feature type="region of interest" description="Disordered" evidence="1">
    <location>
        <begin position="1"/>
        <end position="20"/>
    </location>
</feature>
<sequence length="68" mass="8185">MRPSHNLHQNKYHGDGCRQQRSCSLSRWENNIKLLASLRMLYNAKAPTKLTRENERRMMHSGDYDYLY</sequence>
<gene>
    <name evidence="2" type="ORF">CHRIB12_LOCUS9561</name>
</gene>
<reference evidence="2" key="1">
    <citation type="submission" date="2020-05" db="EMBL/GenBank/DDBJ databases">
        <authorList>
            <person name="Rincon C."/>
            <person name="Sanders R I."/>
            <person name="Robbins C."/>
            <person name="Chaturvedi A."/>
        </authorList>
    </citation>
    <scope>NUCLEOTIDE SEQUENCE</scope>
    <source>
        <strain evidence="2">CHB12</strain>
    </source>
</reference>
<proteinExistence type="predicted"/>
<comment type="caution">
    <text evidence="2">The sequence shown here is derived from an EMBL/GenBank/DDBJ whole genome shotgun (WGS) entry which is preliminary data.</text>
</comment>
<accession>A0A915Z7G5</accession>
<dbReference type="EMBL" id="CAGKOT010000018">
    <property type="protein sequence ID" value="CAB5363499.1"/>
    <property type="molecule type" value="Genomic_DNA"/>
</dbReference>